<evidence type="ECO:0000256" key="3">
    <source>
        <dbReference type="ARBA" id="ARBA00023277"/>
    </source>
</evidence>
<dbReference type="RefSeq" id="WP_057952362.1">
    <property type="nucleotide sequence ID" value="NZ_CP013118.1"/>
</dbReference>
<dbReference type="HAMAP" id="MF_01854">
    <property type="entry name" value="FBPase_class3"/>
    <property type="match status" value="1"/>
</dbReference>
<keyword evidence="2 4" id="KW-0464">Manganese</keyword>
<comment type="pathway">
    <text evidence="4">Carbohydrate biosynthesis; gluconeogenesis.</text>
</comment>
<dbReference type="InterPro" id="IPR029052">
    <property type="entry name" value="Metallo-depent_PP-like"/>
</dbReference>
<dbReference type="STRING" id="1307839.L21SP5_01193"/>
<gene>
    <name evidence="5" type="primary">fbp_2</name>
    <name evidence="4" type="synonym">fbp</name>
    <name evidence="5" type="ORF">L21SP5_01193</name>
</gene>
<dbReference type="Proteomes" id="UP000064893">
    <property type="component" value="Chromosome"/>
</dbReference>
<dbReference type="PIRSF" id="PIRSF000906">
    <property type="entry name" value="FBPtase_Bacill"/>
    <property type="match status" value="1"/>
</dbReference>
<comment type="catalytic activity">
    <reaction evidence="4">
        <text>beta-D-fructose 1,6-bisphosphate + H2O = beta-D-fructose 6-phosphate + phosphate</text>
        <dbReference type="Rhea" id="RHEA:11064"/>
        <dbReference type="ChEBI" id="CHEBI:15377"/>
        <dbReference type="ChEBI" id="CHEBI:32966"/>
        <dbReference type="ChEBI" id="CHEBI:43474"/>
        <dbReference type="ChEBI" id="CHEBI:57634"/>
        <dbReference type="EC" id="3.1.3.11"/>
    </reaction>
</comment>
<accession>A0A0S2HXN7</accession>
<dbReference type="SUPFAM" id="SSF56300">
    <property type="entry name" value="Metallo-dependent phosphatases"/>
    <property type="match status" value="1"/>
</dbReference>
<evidence type="ECO:0000313" key="6">
    <source>
        <dbReference type="Proteomes" id="UP000064893"/>
    </source>
</evidence>
<dbReference type="GO" id="GO:0006094">
    <property type="term" value="P:gluconeogenesis"/>
    <property type="evidence" value="ECO:0007669"/>
    <property type="project" value="UniProtKB-UniRule"/>
</dbReference>
<comment type="cofactor">
    <cofactor evidence="4">
        <name>Mn(2+)</name>
        <dbReference type="ChEBI" id="CHEBI:29035"/>
    </cofactor>
</comment>
<dbReference type="PATRIC" id="fig|1307839.3.peg.1279"/>
<dbReference type="InterPro" id="IPR009164">
    <property type="entry name" value="FBPtase_class3"/>
</dbReference>
<dbReference type="AlphaFoldDB" id="A0A0S2HXN7"/>
<protein>
    <recommendedName>
        <fullName evidence="4">Fructose-1,6-bisphosphatase class 3</fullName>
        <shortName evidence="4">FBPase class 3</shortName>
        <ecNumber evidence="4">3.1.3.11</ecNumber>
    </recommendedName>
    <alternativeName>
        <fullName evidence="4">D-fructose-1,6-bisphosphate 1-phosphohydrolase class 3</fullName>
    </alternativeName>
</protein>
<dbReference type="CDD" id="cd00838">
    <property type="entry name" value="MPP_superfamily"/>
    <property type="match status" value="1"/>
</dbReference>
<keyword evidence="1 4" id="KW-0378">Hydrolase</keyword>
<comment type="similarity">
    <text evidence="4">Belongs to the FBPase class 3 family.</text>
</comment>
<sequence>MKLSKEELSYYKLLARSYRTIQAASTEIINLSAILNLPKGTEHFMSDIHGEYDSFIHIVNNASGVVKRKINDVFGDTISQKDKSELATLIFYPKEKLKVIEHEHEDEMQDWYKVTLFRLVEVCRNASSKYTRSKVRKALPNDFAYVIEELLHEQENAPNKQDYYNGIIDTIIRINRADNFVMAISELIRSLVIDHLHIVGDIFDRGPEPDRIIDTLMTFKSVDIQWGNHDILWMGAAMGCTGCISNVLRISARYDNLSIIEENYGINLMPLATFAMETYENDLCEVFAPKEEASADNSPQQQLLIRQMHKAISVIQFKIESAIIKRNPWYQMEDRLLLDKIHYEQGTIKIGGKNYELKDNKWPTIDPENPHELTKDEKKLMERLQHSFLNSEKLQKHLHYLYEVGNMHLVFNNNLLYHGCIPMTRNGNFQRMKIFDKSYNGKALILKLEKIVRKAFSNHLKSTPNSYELDFLWYLWAGPVSPLFGKKKMATFERYLLSDKTTHHEENNPYFALRDEEETCNKILTDFGIDPKQGHIVNGHTPVKRKKGENPVKGNGKLIVIDGGLAKPYQNITGIAGYTLIYNSYGLTLASHKPFQSRKKAIIENADISTTKLMLERNNVRKRVGDTDVGNELKEQIHDLERLLEAYREGIIKEQPKRL</sequence>
<evidence type="ECO:0000256" key="4">
    <source>
        <dbReference type="HAMAP-Rule" id="MF_01854"/>
    </source>
</evidence>
<dbReference type="GO" id="GO:0042132">
    <property type="term" value="F:fructose 1,6-bisphosphate 1-phosphatase activity"/>
    <property type="evidence" value="ECO:0007669"/>
    <property type="project" value="UniProtKB-UniRule"/>
</dbReference>
<dbReference type="OrthoDB" id="9779903at2"/>
<evidence type="ECO:0000256" key="1">
    <source>
        <dbReference type="ARBA" id="ARBA00022801"/>
    </source>
</evidence>
<organism evidence="5 6">
    <name type="scientific">Salinivirga cyanobacteriivorans</name>
    <dbReference type="NCBI Taxonomy" id="1307839"/>
    <lineage>
        <taxon>Bacteria</taxon>
        <taxon>Pseudomonadati</taxon>
        <taxon>Bacteroidota</taxon>
        <taxon>Bacteroidia</taxon>
        <taxon>Bacteroidales</taxon>
        <taxon>Salinivirgaceae</taxon>
        <taxon>Salinivirga</taxon>
    </lineage>
</organism>
<dbReference type="EC" id="3.1.3.11" evidence="4"/>
<dbReference type="EMBL" id="CP013118">
    <property type="protein sequence ID" value="ALO14848.1"/>
    <property type="molecule type" value="Genomic_DNA"/>
</dbReference>
<dbReference type="UniPathway" id="UPA00138"/>
<dbReference type="Pfam" id="PF06874">
    <property type="entry name" value="FBPase_2"/>
    <property type="match status" value="1"/>
</dbReference>
<dbReference type="Gene3D" id="3.60.21.10">
    <property type="match status" value="1"/>
</dbReference>
<dbReference type="KEGG" id="blq:L21SP5_01193"/>
<reference evidence="5 6" key="1">
    <citation type="submission" date="2015-11" db="EMBL/GenBank/DDBJ databases">
        <title>Description and complete genome sequence of a novel strain predominating in hypersaline microbial mats and representing a new family of the Bacteriodetes phylum.</title>
        <authorList>
            <person name="Spring S."/>
            <person name="Bunk B."/>
            <person name="Sproer C."/>
            <person name="Klenk H.-P."/>
        </authorList>
    </citation>
    <scope>NUCLEOTIDE SEQUENCE [LARGE SCALE GENOMIC DNA]</scope>
    <source>
        <strain evidence="5 6">L21-Spi-D4</strain>
    </source>
</reference>
<name>A0A0S2HXN7_9BACT</name>
<keyword evidence="6" id="KW-1185">Reference proteome</keyword>
<proteinExistence type="inferred from homology"/>
<evidence type="ECO:0000313" key="5">
    <source>
        <dbReference type="EMBL" id="ALO14848.1"/>
    </source>
</evidence>
<keyword evidence="3 4" id="KW-0119">Carbohydrate metabolism</keyword>
<evidence type="ECO:0000256" key="2">
    <source>
        <dbReference type="ARBA" id="ARBA00023211"/>
    </source>
</evidence>